<dbReference type="CDD" id="cd03882">
    <property type="entry name" value="M28_nicalin_like"/>
    <property type="match status" value="1"/>
</dbReference>
<evidence type="ECO:0000256" key="4">
    <source>
        <dbReference type="ARBA" id="ARBA00022729"/>
    </source>
</evidence>
<keyword evidence="6 9" id="KW-1133">Transmembrane helix</keyword>
<feature type="transmembrane region" description="Helical" evidence="9">
    <location>
        <begin position="17"/>
        <end position="38"/>
    </location>
</feature>
<keyword evidence="5" id="KW-0256">Endoplasmic reticulum</keyword>
<dbReference type="Proteomes" id="UP000653454">
    <property type="component" value="Unassembled WGS sequence"/>
</dbReference>
<sequence length="553" mass="60570">MWIDEADGFAELFKGYLPYYLLVALPIFIIMSPVNPVAASHEFSVYRMQQYDLHTVPHGCRSTSINLEGRSLATWGTSRHCVVARVQDISIDQLMEIRSKAGALLLVLPKNDTVLTKEEKEHIQLLEMAMTQQEFTAPVYFLPWSPPLDDILADLQHSIVNDDSSATALDAMLKGVSSNGYQIVVSAGAPHRLDSRPVALHGKLEGRSSSGPTIVVAAQYDASALVPDLAYGADSTASATVALLELARIFSRLYSRALTRGSASLLFALTGAGARLNYFGTKKWLDDQLDAPDGNTLQDISFVMCLDAISASPDLLMHVSKPPKPGGATHSIKSRLGTPVNHKKINLADELLAWQHERFSIRRMSAFTLSTSQSHKDPSRGSLLDTPSEEKVLNLITNIQTIARGLASHVYNLTGEDSKDDAALFDDALSVDEASVRHWFKYLTSQPRAPHVTSTATGAGVTGIPAALERALSRYVGSVTTSQQQVDKREPEYTLYGPTRAQLHVYSVKPAVFDLILTLAIIAYLGVVYLVLQLFPRFYEEYARLVTGKAKVQ</sequence>
<organism evidence="10 11">
    <name type="scientific">Plutella xylostella</name>
    <name type="common">Diamondback moth</name>
    <name type="synonym">Plutella maculipennis</name>
    <dbReference type="NCBI Taxonomy" id="51655"/>
    <lineage>
        <taxon>Eukaryota</taxon>
        <taxon>Metazoa</taxon>
        <taxon>Ecdysozoa</taxon>
        <taxon>Arthropoda</taxon>
        <taxon>Hexapoda</taxon>
        <taxon>Insecta</taxon>
        <taxon>Pterygota</taxon>
        <taxon>Neoptera</taxon>
        <taxon>Endopterygota</taxon>
        <taxon>Lepidoptera</taxon>
        <taxon>Glossata</taxon>
        <taxon>Ditrysia</taxon>
        <taxon>Yponomeutoidea</taxon>
        <taxon>Plutellidae</taxon>
        <taxon>Plutella</taxon>
    </lineage>
</organism>
<dbReference type="AlphaFoldDB" id="A0A8S4FJL0"/>
<proteinExistence type="inferred from homology"/>
<evidence type="ECO:0000256" key="2">
    <source>
        <dbReference type="ARBA" id="ARBA00007717"/>
    </source>
</evidence>
<keyword evidence="11" id="KW-1185">Reference proteome</keyword>
<keyword evidence="4" id="KW-0732">Signal</keyword>
<comment type="similarity">
    <text evidence="2">Belongs to the nicastrin family.</text>
</comment>
<evidence type="ECO:0000313" key="11">
    <source>
        <dbReference type="Proteomes" id="UP000653454"/>
    </source>
</evidence>
<evidence type="ECO:0000256" key="7">
    <source>
        <dbReference type="ARBA" id="ARBA00023136"/>
    </source>
</evidence>
<dbReference type="SUPFAM" id="SSF53187">
    <property type="entry name" value="Zn-dependent exopeptidases"/>
    <property type="match status" value="1"/>
</dbReference>
<protein>
    <submittedName>
        <fullName evidence="10">(diamondback moth) hypothetical protein</fullName>
    </submittedName>
</protein>
<reference evidence="10" key="1">
    <citation type="submission" date="2020-11" db="EMBL/GenBank/DDBJ databases">
        <authorList>
            <person name="Whiteford S."/>
        </authorList>
    </citation>
    <scope>NUCLEOTIDE SEQUENCE</scope>
</reference>
<keyword evidence="7 9" id="KW-0472">Membrane</keyword>
<feature type="transmembrane region" description="Helical" evidence="9">
    <location>
        <begin position="511"/>
        <end position="532"/>
    </location>
</feature>
<gene>
    <name evidence="10" type="ORF">PLXY2_LOCUS8942</name>
</gene>
<evidence type="ECO:0000256" key="9">
    <source>
        <dbReference type="SAM" id="Phobius"/>
    </source>
</evidence>
<dbReference type="PANTHER" id="PTHR31826">
    <property type="entry name" value="NICALIN"/>
    <property type="match status" value="1"/>
</dbReference>
<comment type="caution">
    <text evidence="10">The sequence shown here is derived from an EMBL/GenBank/DDBJ whole genome shotgun (WGS) entry which is preliminary data.</text>
</comment>
<keyword evidence="8" id="KW-0325">Glycoprotein</keyword>
<evidence type="ECO:0000256" key="8">
    <source>
        <dbReference type="ARBA" id="ARBA00023180"/>
    </source>
</evidence>
<accession>A0A8S4FJL0</accession>
<dbReference type="Gene3D" id="3.40.630.10">
    <property type="entry name" value="Zn peptidases"/>
    <property type="match status" value="1"/>
</dbReference>
<evidence type="ECO:0000256" key="6">
    <source>
        <dbReference type="ARBA" id="ARBA00022989"/>
    </source>
</evidence>
<keyword evidence="3 9" id="KW-0812">Transmembrane</keyword>
<evidence type="ECO:0000256" key="1">
    <source>
        <dbReference type="ARBA" id="ARBA00004389"/>
    </source>
</evidence>
<dbReference type="GO" id="GO:0005789">
    <property type="term" value="C:endoplasmic reticulum membrane"/>
    <property type="evidence" value="ECO:0007669"/>
    <property type="project" value="UniProtKB-SubCell"/>
</dbReference>
<dbReference type="GO" id="GO:0009966">
    <property type="term" value="P:regulation of signal transduction"/>
    <property type="evidence" value="ECO:0007669"/>
    <property type="project" value="InterPro"/>
</dbReference>
<name>A0A8S4FJL0_PLUXY</name>
<dbReference type="EMBL" id="CAJHNJ030000034">
    <property type="protein sequence ID" value="CAG9127444.1"/>
    <property type="molecule type" value="Genomic_DNA"/>
</dbReference>
<evidence type="ECO:0000256" key="3">
    <source>
        <dbReference type="ARBA" id="ARBA00022692"/>
    </source>
</evidence>
<evidence type="ECO:0000313" key="10">
    <source>
        <dbReference type="EMBL" id="CAG9127444.1"/>
    </source>
</evidence>
<comment type="subcellular location">
    <subcellularLocation>
        <location evidence="1">Endoplasmic reticulum membrane</location>
        <topology evidence="1">Single-pass membrane protein</topology>
    </subcellularLocation>
</comment>
<evidence type="ECO:0000256" key="5">
    <source>
        <dbReference type="ARBA" id="ARBA00022824"/>
    </source>
</evidence>
<dbReference type="InterPro" id="IPR016574">
    <property type="entry name" value="Nicalin"/>
</dbReference>